<dbReference type="SUPFAM" id="SSF52317">
    <property type="entry name" value="Class I glutamine amidotransferase-like"/>
    <property type="match status" value="1"/>
</dbReference>
<dbReference type="Gene3D" id="3.40.50.880">
    <property type="match status" value="1"/>
</dbReference>
<comment type="caution">
    <text evidence="1">The sequence shown here is derived from an EMBL/GenBank/DDBJ whole genome shotgun (WGS) entry which is preliminary data.</text>
</comment>
<gene>
    <name evidence="1" type="ORF">GCM10010841_03940</name>
</gene>
<name>A0ABQ2GJR8_9DEIO</name>
<evidence type="ECO:0000313" key="1">
    <source>
        <dbReference type="EMBL" id="GGL98726.1"/>
    </source>
</evidence>
<dbReference type="Pfam" id="PF07722">
    <property type="entry name" value="Peptidase_C26"/>
    <property type="match status" value="1"/>
</dbReference>
<keyword evidence="2" id="KW-1185">Reference proteome</keyword>
<organism evidence="1 2">
    <name type="scientific">Deinococcus aerophilus</name>
    <dbReference type="NCBI Taxonomy" id="522488"/>
    <lineage>
        <taxon>Bacteria</taxon>
        <taxon>Thermotogati</taxon>
        <taxon>Deinococcota</taxon>
        <taxon>Deinococci</taxon>
        <taxon>Deinococcales</taxon>
        <taxon>Deinococcaceae</taxon>
        <taxon>Deinococcus</taxon>
    </lineage>
</organism>
<dbReference type="EMBL" id="BMOM01000002">
    <property type="protein sequence ID" value="GGL98726.1"/>
    <property type="molecule type" value="Genomic_DNA"/>
</dbReference>
<dbReference type="InterPro" id="IPR029062">
    <property type="entry name" value="Class_I_gatase-like"/>
</dbReference>
<dbReference type="Proteomes" id="UP000661918">
    <property type="component" value="Unassembled WGS sequence"/>
</dbReference>
<sequence length="254" mass="27401">MEGMEGTSGLLRRYLWVMSARPLIGLSTSQFAEPTARPHNGLSRRYAEAVERVGGLPLLLPVLPDRAAEYAGRVDAVLLSGGVDVHPRHFGQHPRRGLGEVDEERDAFETALYRAAREYGKPVLGICRGIQLINVLEGGTLHQHLPEVPQAWADHAQRGHAGTLGHEVTFTPGSLLAQTHAAWGCGERALVNSSHHQAVDRVAPALRATAHAPDGLVEGLEGDGVVGVQWHPELLFAAHPHALGTFTALMRLLD</sequence>
<dbReference type="PANTHER" id="PTHR43235:SF1">
    <property type="entry name" value="GLUTAMINE AMIDOTRANSFERASE PB2B2.05-RELATED"/>
    <property type="match status" value="1"/>
</dbReference>
<evidence type="ECO:0000313" key="2">
    <source>
        <dbReference type="Proteomes" id="UP000661918"/>
    </source>
</evidence>
<protein>
    <submittedName>
        <fullName evidence="1">Peptidase C26</fullName>
    </submittedName>
</protein>
<dbReference type="InterPro" id="IPR044668">
    <property type="entry name" value="PuuD-like"/>
</dbReference>
<proteinExistence type="predicted"/>
<dbReference type="PANTHER" id="PTHR43235">
    <property type="entry name" value="GLUTAMINE AMIDOTRANSFERASE PB2B2.05-RELATED"/>
    <property type="match status" value="1"/>
</dbReference>
<dbReference type="PROSITE" id="PS51273">
    <property type="entry name" value="GATASE_TYPE_1"/>
    <property type="match status" value="1"/>
</dbReference>
<dbReference type="CDD" id="cd01745">
    <property type="entry name" value="GATase1_2"/>
    <property type="match status" value="1"/>
</dbReference>
<reference evidence="2" key="1">
    <citation type="journal article" date="2019" name="Int. J. Syst. Evol. Microbiol.">
        <title>The Global Catalogue of Microorganisms (GCM) 10K type strain sequencing project: providing services to taxonomists for standard genome sequencing and annotation.</title>
        <authorList>
            <consortium name="The Broad Institute Genomics Platform"/>
            <consortium name="The Broad Institute Genome Sequencing Center for Infectious Disease"/>
            <person name="Wu L."/>
            <person name="Ma J."/>
        </authorList>
    </citation>
    <scope>NUCLEOTIDE SEQUENCE [LARGE SCALE GENOMIC DNA]</scope>
    <source>
        <strain evidence="2">JCM 15443</strain>
    </source>
</reference>
<accession>A0ABQ2GJR8</accession>
<dbReference type="InterPro" id="IPR011697">
    <property type="entry name" value="Peptidase_C26"/>
</dbReference>